<gene>
    <name evidence="1" type="ORF">EHW97_04085</name>
</gene>
<name>A0A3N6YHZ5_9ACTN</name>
<dbReference type="InterPro" id="IPR047900">
    <property type="entry name" value="Choice_anch_G"/>
</dbReference>
<dbReference type="NCBIfam" id="NF033766">
    <property type="entry name" value="choice_anch_G"/>
    <property type="match status" value="1"/>
</dbReference>
<comment type="caution">
    <text evidence="1">The sequence shown here is derived from an EMBL/GenBank/DDBJ whole genome shotgun (WGS) entry which is preliminary data.</text>
</comment>
<sequence>MPGTASAAPEDPAEGLARVIASDLLTADLADAVSASSGSQTDQGPNAAAIDAEVLNSLIGVQLPTIGLPLIASGGNPGLLDLGDAAAAGALNAASASPADDSSVAAAGAVGDNGAIDLGTVGDPTTIGDARLDLTALLGQLGVDDITDTVVDQLSVELGALASRAAQTGAEAERTYGLAGA</sequence>
<protein>
    <submittedName>
        <fullName evidence="1">Uncharacterized protein</fullName>
    </submittedName>
</protein>
<reference evidence="1 2" key="1">
    <citation type="submission" date="2018-11" db="EMBL/GenBank/DDBJ databases">
        <authorList>
            <person name="Li F."/>
        </authorList>
    </citation>
    <scope>NUCLEOTIDE SEQUENCE [LARGE SCALE GENOMIC DNA]</scope>
    <source>
        <strain evidence="1 2">YS17T</strain>
    </source>
</reference>
<proteinExistence type="predicted"/>
<dbReference type="EMBL" id="RQJX01000003">
    <property type="protein sequence ID" value="RQN09424.1"/>
    <property type="molecule type" value="Genomic_DNA"/>
</dbReference>
<organism evidence="1 2">
    <name type="scientific">Aeromicrobium camelliae</name>
    <dbReference type="NCBI Taxonomy" id="1538144"/>
    <lineage>
        <taxon>Bacteria</taxon>
        <taxon>Bacillati</taxon>
        <taxon>Actinomycetota</taxon>
        <taxon>Actinomycetes</taxon>
        <taxon>Propionibacteriales</taxon>
        <taxon>Nocardioidaceae</taxon>
        <taxon>Aeromicrobium</taxon>
    </lineage>
</organism>
<evidence type="ECO:0000313" key="1">
    <source>
        <dbReference type="EMBL" id="RQN09424.1"/>
    </source>
</evidence>
<dbReference type="AlphaFoldDB" id="A0A3N6YHZ5"/>
<dbReference type="RefSeq" id="WP_124235877.1">
    <property type="nucleotide sequence ID" value="NZ_JBHUFI010000009.1"/>
</dbReference>
<evidence type="ECO:0000313" key="2">
    <source>
        <dbReference type="Proteomes" id="UP000275225"/>
    </source>
</evidence>
<accession>A0A3N6YHZ5</accession>
<dbReference type="Proteomes" id="UP000275225">
    <property type="component" value="Unassembled WGS sequence"/>
</dbReference>
<keyword evidence="2" id="KW-1185">Reference proteome</keyword>